<keyword evidence="2" id="KW-0812">Transmembrane</keyword>
<dbReference type="SUPFAM" id="SSF52540">
    <property type="entry name" value="P-loop containing nucleoside triphosphate hydrolases"/>
    <property type="match status" value="2"/>
</dbReference>
<dbReference type="Gene3D" id="3.40.50.300">
    <property type="entry name" value="P-loop containing nucleotide triphosphate hydrolases"/>
    <property type="match status" value="1"/>
</dbReference>
<dbReference type="GO" id="GO:0009378">
    <property type="term" value="F:four-way junction helicase activity"/>
    <property type="evidence" value="ECO:0007669"/>
    <property type="project" value="TreeGrafter"/>
</dbReference>
<gene>
    <name evidence="4" type="ORF">BOTBODRAFT_112735</name>
</gene>
<feature type="domain" description="Helicase ATP-binding" evidence="3">
    <location>
        <begin position="43"/>
        <end position="222"/>
    </location>
</feature>
<organism evidence="4 5">
    <name type="scientific">Botryobasidium botryosum (strain FD-172 SS1)</name>
    <dbReference type="NCBI Taxonomy" id="930990"/>
    <lineage>
        <taxon>Eukaryota</taxon>
        <taxon>Fungi</taxon>
        <taxon>Dikarya</taxon>
        <taxon>Basidiomycota</taxon>
        <taxon>Agaricomycotina</taxon>
        <taxon>Agaricomycetes</taxon>
        <taxon>Cantharellales</taxon>
        <taxon>Botryobasidiaceae</taxon>
        <taxon>Botryobasidium</taxon>
    </lineage>
</organism>
<dbReference type="InterPro" id="IPR011545">
    <property type="entry name" value="DEAD/DEAH_box_helicase_dom"/>
</dbReference>
<keyword evidence="5" id="KW-1185">Reference proteome</keyword>
<dbReference type="GO" id="GO:0005524">
    <property type="term" value="F:ATP binding"/>
    <property type="evidence" value="ECO:0007669"/>
    <property type="project" value="InterPro"/>
</dbReference>
<dbReference type="InParanoid" id="A0A067MM24"/>
<dbReference type="AlphaFoldDB" id="A0A067MM24"/>
<dbReference type="EMBL" id="KL198049">
    <property type="protein sequence ID" value="KDQ12641.1"/>
    <property type="molecule type" value="Genomic_DNA"/>
</dbReference>
<accession>A0A067MM24</accession>
<keyword evidence="2" id="KW-0472">Membrane</keyword>
<dbReference type="GO" id="GO:0000724">
    <property type="term" value="P:double-strand break repair via homologous recombination"/>
    <property type="evidence" value="ECO:0007669"/>
    <property type="project" value="TreeGrafter"/>
</dbReference>
<comment type="similarity">
    <text evidence="1">Belongs to the helicase family. RecQ subfamily.</text>
</comment>
<keyword evidence="2" id="KW-1133">Transmembrane helix</keyword>
<dbReference type="STRING" id="930990.A0A067MM24"/>
<evidence type="ECO:0000256" key="2">
    <source>
        <dbReference type="SAM" id="Phobius"/>
    </source>
</evidence>
<name>A0A067MM24_BOTB1</name>
<dbReference type="Pfam" id="PF00270">
    <property type="entry name" value="DEAD"/>
    <property type="match status" value="1"/>
</dbReference>
<dbReference type="GO" id="GO:0043138">
    <property type="term" value="F:3'-5' DNA helicase activity"/>
    <property type="evidence" value="ECO:0007669"/>
    <property type="project" value="TreeGrafter"/>
</dbReference>
<reference evidence="5" key="1">
    <citation type="journal article" date="2014" name="Proc. Natl. Acad. Sci. U.S.A.">
        <title>Extensive sampling of basidiomycete genomes demonstrates inadequacy of the white-rot/brown-rot paradigm for wood decay fungi.</title>
        <authorList>
            <person name="Riley R."/>
            <person name="Salamov A.A."/>
            <person name="Brown D.W."/>
            <person name="Nagy L.G."/>
            <person name="Floudas D."/>
            <person name="Held B.W."/>
            <person name="Levasseur A."/>
            <person name="Lombard V."/>
            <person name="Morin E."/>
            <person name="Otillar R."/>
            <person name="Lindquist E.A."/>
            <person name="Sun H."/>
            <person name="LaButti K.M."/>
            <person name="Schmutz J."/>
            <person name="Jabbour D."/>
            <person name="Luo H."/>
            <person name="Baker S.E."/>
            <person name="Pisabarro A.G."/>
            <person name="Walton J.D."/>
            <person name="Blanchette R.A."/>
            <person name="Henrissat B."/>
            <person name="Martin F."/>
            <person name="Cullen D."/>
            <person name="Hibbett D.S."/>
            <person name="Grigoriev I.V."/>
        </authorList>
    </citation>
    <scope>NUCLEOTIDE SEQUENCE [LARGE SCALE GENOMIC DNA]</scope>
    <source>
        <strain evidence="5">FD-172 SS1</strain>
    </source>
</reference>
<dbReference type="PANTHER" id="PTHR13710:SF154">
    <property type="entry name" value="RECQ HELICASE, PUTATIVE (AFU_ORTHOLOGUE AFUA_6G14720)-RELATED"/>
    <property type="match status" value="1"/>
</dbReference>
<dbReference type="GO" id="GO:0003676">
    <property type="term" value="F:nucleic acid binding"/>
    <property type="evidence" value="ECO:0007669"/>
    <property type="project" value="InterPro"/>
</dbReference>
<dbReference type="OrthoDB" id="3260945at2759"/>
<dbReference type="InterPro" id="IPR027417">
    <property type="entry name" value="P-loop_NTPase"/>
</dbReference>
<proteinExistence type="inferred from homology"/>
<dbReference type="Proteomes" id="UP000027195">
    <property type="component" value="Unassembled WGS sequence"/>
</dbReference>
<protein>
    <recommendedName>
        <fullName evidence="3">Helicase ATP-binding domain-containing protein</fullName>
    </recommendedName>
</protein>
<evidence type="ECO:0000259" key="3">
    <source>
        <dbReference type="PROSITE" id="PS51192"/>
    </source>
</evidence>
<sequence length="327" mass="36858">MPAESRVAYTWTSPLGVEILQEIIKIKVPKWSDGARDHQVGCLANVLDGKHVFAIIKTGGGKTAIFFLALLVLQYIRDNPSDRYPPLRKGRRAPEKPMSIIVCPLNGLEEEMARAIGCFGLECIAINLGTLQAARDRSENLYRSAVEKKWDVILLSPEQLKTQGFRMLLDSPAFRRDLWTICIDEAHLSVQWGADFRPAYGNLGTLHNRMPDHTMLVALTATCNSHETFPDIRWIATTRRRTVVFCRTLDLCHRVALYLWSCMPKGEERYQRLRTYTAQCHPEFNEETRELMGKAGSLLMVVVAMIAFGMGMDSDVQDAVCLGTPNS</sequence>
<dbReference type="GO" id="GO:0005737">
    <property type="term" value="C:cytoplasm"/>
    <property type="evidence" value="ECO:0007669"/>
    <property type="project" value="TreeGrafter"/>
</dbReference>
<feature type="transmembrane region" description="Helical" evidence="2">
    <location>
        <begin position="52"/>
        <end position="73"/>
    </location>
</feature>
<dbReference type="InterPro" id="IPR014001">
    <property type="entry name" value="Helicase_ATP-bd"/>
</dbReference>
<dbReference type="GO" id="GO:0005694">
    <property type="term" value="C:chromosome"/>
    <property type="evidence" value="ECO:0007669"/>
    <property type="project" value="TreeGrafter"/>
</dbReference>
<feature type="non-terminal residue" evidence="4">
    <location>
        <position position="327"/>
    </location>
</feature>
<dbReference type="SMART" id="SM00487">
    <property type="entry name" value="DEXDc"/>
    <property type="match status" value="1"/>
</dbReference>
<dbReference type="HOGENOM" id="CLU_010294_0_0_1"/>
<feature type="transmembrane region" description="Helical" evidence="2">
    <location>
        <begin position="291"/>
        <end position="310"/>
    </location>
</feature>
<evidence type="ECO:0000256" key="1">
    <source>
        <dbReference type="ARBA" id="ARBA00005446"/>
    </source>
</evidence>
<evidence type="ECO:0000313" key="5">
    <source>
        <dbReference type="Proteomes" id="UP000027195"/>
    </source>
</evidence>
<dbReference type="PANTHER" id="PTHR13710">
    <property type="entry name" value="DNA HELICASE RECQ FAMILY MEMBER"/>
    <property type="match status" value="1"/>
</dbReference>
<dbReference type="PROSITE" id="PS51192">
    <property type="entry name" value="HELICASE_ATP_BIND_1"/>
    <property type="match status" value="1"/>
</dbReference>
<evidence type="ECO:0000313" key="4">
    <source>
        <dbReference type="EMBL" id="KDQ12641.1"/>
    </source>
</evidence>